<evidence type="ECO:0000313" key="1">
    <source>
        <dbReference type="EMBL" id="BAN35019.1"/>
    </source>
</evidence>
<dbReference type="AlphaFoldDB" id="S6AK94"/>
<organism evidence="1 2">
    <name type="scientific">Sulfuricella denitrificans (strain DSM 22764 / NBRC 105220 / skB26)</name>
    <dbReference type="NCBI Taxonomy" id="1163617"/>
    <lineage>
        <taxon>Bacteria</taxon>
        <taxon>Pseudomonadati</taxon>
        <taxon>Pseudomonadota</taxon>
        <taxon>Betaproteobacteria</taxon>
        <taxon>Nitrosomonadales</taxon>
        <taxon>Sulfuricellaceae</taxon>
        <taxon>Sulfuricella</taxon>
    </lineage>
</organism>
<name>S6AK94_SULDS</name>
<accession>S6AK94</accession>
<reference evidence="1 2" key="1">
    <citation type="journal article" date="2012" name="Appl. Environ. Microbiol.">
        <title>Draft genome sequence of a psychrotolerant sulfur-oxidizing bacterium, Sulfuricella denitrificans skB26, and proteomic insights into cold adaptation.</title>
        <authorList>
            <person name="Watanabe T."/>
            <person name="Kojima H."/>
            <person name="Fukui M."/>
        </authorList>
    </citation>
    <scope>NUCLEOTIDE SEQUENCE [LARGE SCALE GENOMIC DNA]</scope>
    <source>
        <strain evidence="2">skB26</strain>
    </source>
</reference>
<dbReference type="STRING" id="1163617.SCD_n01190"/>
<dbReference type="OrthoDB" id="5567062at2"/>
<gene>
    <name evidence="1" type="ORF">SCD_n01190</name>
</gene>
<dbReference type="RefSeq" id="WP_009206029.1">
    <property type="nucleotide sequence ID" value="NC_022357.1"/>
</dbReference>
<keyword evidence="2" id="KW-1185">Reference proteome</keyword>
<dbReference type="Proteomes" id="UP000015559">
    <property type="component" value="Chromosome"/>
</dbReference>
<evidence type="ECO:0000313" key="2">
    <source>
        <dbReference type="Proteomes" id="UP000015559"/>
    </source>
</evidence>
<proteinExistence type="predicted"/>
<dbReference type="EMBL" id="AP013066">
    <property type="protein sequence ID" value="BAN35019.1"/>
    <property type="molecule type" value="Genomic_DNA"/>
</dbReference>
<dbReference type="KEGG" id="sdr:SCD_n01190"/>
<protein>
    <submittedName>
        <fullName evidence="1">Uncharacterized protein</fullName>
    </submittedName>
</protein>
<sequence>MTTKKATEQPVVHEGQVLRAIPTPQLKLATIEDCRREMARVYRDARTATTETADASRLVYMLTSIAKMIEIGTLEQRLTALEDKQHGNT</sequence>
<dbReference type="eggNOG" id="ENOG5033GXW">
    <property type="taxonomic scope" value="Bacteria"/>
</dbReference>
<dbReference type="HOGENOM" id="CLU_189262_0_0_4"/>